<organism evidence="1 2">
    <name type="scientific">Tardiphaga alba</name>
    <dbReference type="NCBI Taxonomy" id="340268"/>
    <lineage>
        <taxon>Bacteria</taxon>
        <taxon>Pseudomonadati</taxon>
        <taxon>Pseudomonadota</taxon>
        <taxon>Alphaproteobacteria</taxon>
        <taxon>Hyphomicrobiales</taxon>
        <taxon>Nitrobacteraceae</taxon>
        <taxon>Tardiphaga</taxon>
    </lineage>
</organism>
<accession>A0ABX8A664</accession>
<dbReference type="RefSeq" id="WP_211912068.1">
    <property type="nucleotide sequence ID" value="NZ_CP036498.1"/>
</dbReference>
<dbReference type="SUPFAM" id="SSF51735">
    <property type="entry name" value="NAD(P)-binding Rossmann-fold domains"/>
    <property type="match status" value="1"/>
</dbReference>
<dbReference type="Proteomes" id="UP000682843">
    <property type="component" value="Chromosome"/>
</dbReference>
<protein>
    <submittedName>
        <fullName evidence="1">NAD(P)-dependent oxidoreductase</fullName>
    </submittedName>
</protein>
<sequence length="284" mass="30879">MRLFIFGVGYSCEYFLRFHAGDVERIGGTVRSDARRRALASLNADLHIFDEDHADPLIAERLAEADRIIVSVPPGADGDPVLSRFGQQLAAGTARVIYLSTVGVYADHAGGWIDEAATAVADEGRRGLRTRAEAAWQAACPDRVSILRLAGIYGPGRNALRNLRDGRAHRIVKPGQVFNRIHVDDIARAINAAVAADKGGIWNICDDEPAPPQDVVTYAAQLMGMAPPPEQDFDTADLSPMARSFYATSNRISNARLRQELGIDLAFPDYRSGLKALWNAGEGR</sequence>
<dbReference type="Gene3D" id="3.40.50.720">
    <property type="entry name" value="NAD(P)-binding Rossmann-like Domain"/>
    <property type="match status" value="1"/>
</dbReference>
<evidence type="ECO:0000313" key="1">
    <source>
        <dbReference type="EMBL" id="QUS38531.1"/>
    </source>
</evidence>
<gene>
    <name evidence="1" type="ORF">RPMA_06555</name>
</gene>
<dbReference type="EMBL" id="CP036498">
    <property type="protein sequence ID" value="QUS38531.1"/>
    <property type="molecule type" value="Genomic_DNA"/>
</dbReference>
<dbReference type="PANTHER" id="PTHR48079:SF6">
    <property type="entry name" value="NAD(P)-BINDING DOMAIN-CONTAINING PROTEIN-RELATED"/>
    <property type="match status" value="1"/>
</dbReference>
<proteinExistence type="predicted"/>
<evidence type="ECO:0000313" key="2">
    <source>
        <dbReference type="Proteomes" id="UP000682843"/>
    </source>
</evidence>
<dbReference type="PANTHER" id="PTHR48079">
    <property type="entry name" value="PROTEIN YEEZ"/>
    <property type="match status" value="1"/>
</dbReference>
<keyword evidence="2" id="KW-1185">Reference proteome</keyword>
<name>A0ABX8A664_9BRAD</name>
<dbReference type="InterPro" id="IPR036291">
    <property type="entry name" value="NAD(P)-bd_dom_sf"/>
</dbReference>
<reference evidence="1 2" key="1">
    <citation type="submission" date="2019-02" db="EMBL/GenBank/DDBJ databases">
        <title>Emended description of the genus Rhodopseudomonas and description of Rhodopseudomonas albus sp. nov., a non-phototrophic, heavy-metal-tolerant bacterium isolated from garden soil.</title>
        <authorList>
            <person name="Bao Z."/>
            <person name="Cao W.W."/>
            <person name="Sato Y."/>
            <person name="Nishizawa T."/>
            <person name="Zhao J."/>
            <person name="Guo Y."/>
            <person name="Ohta H."/>
        </authorList>
    </citation>
    <scope>NUCLEOTIDE SEQUENCE [LARGE SCALE GENOMIC DNA]</scope>
    <source>
        <strain evidence="1 2">SK50-23</strain>
    </source>
</reference>
<dbReference type="InterPro" id="IPR051783">
    <property type="entry name" value="NAD(P)-dependent_oxidoreduct"/>
</dbReference>